<dbReference type="Proteomes" id="UP000515154">
    <property type="component" value="Linkage group LG17"/>
</dbReference>
<protein>
    <submittedName>
        <fullName evidence="3">Uncharacterized protein LOC115220916</fullName>
    </submittedName>
</protein>
<keyword evidence="2" id="KW-1185">Reference proteome</keyword>
<gene>
    <name evidence="3" type="primary">LOC115220916</name>
</gene>
<reference evidence="3" key="1">
    <citation type="submission" date="2025-08" db="UniProtKB">
        <authorList>
            <consortium name="RefSeq"/>
        </authorList>
    </citation>
    <scope>IDENTIFICATION</scope>
</reference>
<evidence type="ECO:0000256" key="1">
    <source>
        <dbReference type="SAM" id="MobiDB-lite"/>
    </source>
</evidence>
<accession>A0A7E6FH20</accession>
<dbReference type="KEGG" id="osn:115220916"/>
<evidence type="ECO:0000313" key="2">
    <source>
        <dbReference type="Proteomes" id="UP000515154"/>
    </source>
</evidence>
<proteinExistence type="predicted"/>
<name>A0A7E6FH20_9MOLL</name>
<sequence>MDVYLWGAKKHLSEYFKGQYTLPMIIKSTEGYYGSSEETTIEKDQVIAVREIFDQERVIGFNSVCVLTIPYESDCQFMLSNDRFNQSETMASVLQKHSIPFTVNLQSKFPTMKQHDLFKYTREIKITHKRSLKYLLCYDIINDLPTREFILPFDLNIDVERAYDVRCSSKYAWLPYYAILRSNLSLLPPFNTRNFTDICIYQKNRDFLRNLPEFLFKPCLMKFENIRQRQGGDTYENPSVLRRPPMPLPRRKSESSEDASSPPNSSTTLPPPLPLRSKRVLNTYVSTPTQLPLFRRNSETHC</sequence>
<organism evidence="2 3">
    <name type="scientific">Octopus sinensis</name>
    <name type="common">East Asian common octopus</name>
    <dbReference type="NCBI Taxonomy" id="2607531"/>
    <lineage>
        <taxon>Eukaryota</taxon>
        <taxon>Metazoa</taxon>
        <taxon>Spiralia</taxon>
        <taxon>Lophotrochozoa</taxon>
        <taxon>Mollusca</taxon>
        <taxon>Cephalopoda</taxon>
        <taxon>Coleoidea</taxon>
        <taxon>Octopodiformes</taxon>
        <taxon>Octopoda</taxon>
        <taxon>Incirrata</taxon>
        <taxon>Octopodidae</taxon>
        <taxon>Octopus</taxon>
    </lineage>
</organism>
<feature type="region of interest" description="Disordered" evidence="1">
    <location>
        <begin position="231"/>
        <end position="277"/>
    </location>
</feature>
<dbReference type="RefSeq" id="XP_036366167.1">
    <property type="nucleotide sequence ID" value="XM_036510274.1"/>
</dbReference>
<evidence type="ECO:0000313" key="3">
    <source>
        <dbReference type="RefSeq" id="XP_036366167.1"/>
    </source>
</evidence>
<dbReference type="AlphaFoldDB" id="A0A7E6FH20"/>
<feature type="compositionally biased region" description="Low complexity" evidence="1">
    <location>
        <begin position="258"/>
        <end position="268"/>
    </location>
</feature>